<evidence type="ECO:0000313" key="2">
    <source>
        <dbReference type="Proteomes" id="UP001203423"/>
    </source>
</evidence>
<gene>
    <name evidence="1" type="ORF">L2764_08225</name>
</gene>
<evidence type="ECO:0000313" key="1">
    <source>
        <dbReference type="EMBL" id="MCL1124461.1"/>
    </source>
</evidence>
<name>A0ABT0LBB1_9GAMM</name>
<proteinExistence type="predicted"/>
<protein>
    <submittedName>
        <fullName evidence="1">Uncharacterized protein</fullName>
    </submittedName>
</protein>
<comment type="caution">
    <text evidence="1">The sequence shown here is derived from an EMBL/GenBank/DDBJ whole genome shotgun (WGS) entry which is preliminary data.</text>
</comment>
<accession>A0ABT0LBB1</accession>
<dbReference type="RefSeq" id="WP_248939743.1">
    <property type="nucleotide sequence ID" value="NZ_JAKIKS010000024.1"/>
</dbReference>
<dbReference type="Proteomes" id="UP001203423">
    <property type="component" value="Unassembled WGS sequence"/>
</dbReference>
<organism evidence="1 2">
    <name type="scientific">Shewanella surugensis</name>
    <dbReference type="NCBI Taxonomy" id="212020"/>
    <lineage>
        <taxon>Bacteria</taxon>
        <taxon>Pseudomonadati</taxon>
        <taxon>Pseudomonadota</taxon>
        <taxon>Gammaproteobacteria</taxon>
        <taxon>Alteromonadales</taxon>
        <taxon>Shewanellaceae</taxon>
        <taxon>Shewanella</taxon>
    </lineage>
</organism>
<keyword evidence="2" id="KW-1185">Reference proteome</keyword>
<reference evidence="1 2" key="1">
    <citation type="submission" date="2022-01" db="EMBL/GenBank/DDBJ databases">
        <title>Whole genome-based taxonomy of the Shewanellaceae.</title>
        <authorList>
            <person name="Martin-Rodriguez A.J."/>
        </authorList>
    </citation>
    <scope>NUCLEOTIDE SEQUENCE [LARGE SCALE GENOMIC DNA]</scope>
    <source>
        <strain evidence="1 2">DSM 17177</strain>
    </source>
</reference>
<sequence length="144" mass="16071">MKAELGDLIVIPLAGRNALAHIVWISSQMKNVFGFCIFNELYIEGSFDIEKITVGDYLKIKMFSGDVSVLYGDIKNIKKNVWSKIGHVDLQSSYKEMIVHNIGGSLYEGDVFLRTLSSSEYSLFPKVLSAGNKAIENILAQSFK</sequence>
<dbReference type="EMBL" id="JAKIKS010000024">
    <property type="protein sequence ID" value="MCL1124461.1"/>
    <property type="molecule type" value="Genomic_DNA"/>
</dbReference>